<evidence type="ECO:0000313" key="2">
    <source>
        <dbReference type="EMBL" id="CAB4535465.1"/>
    </source>
</evidence>
<dbReference type="InterPro" id="IPR000073">
    <property type="entry name" value="AB_hydrolase_1"/>
</dbReference>
<gene>
    <name evidence="2" type="ORF">UFOPK1421_00316</name>
    <name evidence="3" type="ORF">UFOPK1960_00191</name>
    <name evidence="4" type="ORF">UFOPK2921_01221</name>
    <name evidence="5" type="ORF">UFOPK4422_00676</name>
</gene>
<evidence type="ECO:0000259" key="1">
    <source>
        <dbReference type="Pfam" id="PF00561"/>
    </source>
</evidence>
<dbReference type="EMBL" id="CAFBRX010000055">
    <property type="protein sequence ID" value="CAB5120852.1"/>
    <property type="molecule type" value="Genomic_DNA"/>
</dbReference>
<dbReference type="EMBL" id="CAEZVL010000015">
    <property type="protein sequence ID" value="CAB4623315.1"/>
    <property type="molecule type" value="Genomic_DNA"/>
</dbReference>
<name>A0A6J6IFH1_9ZZZZ</name>
<protein>
    <submittedName>
        <fullName evidence="3">Unannotated protein</fullName>
    </submittedName>
</protein>
<feature type="domain" description="AB hydrolase-1" evidence="1">
    <location>
        <begin position="4"/>
        <end position="102"/>
    </location>
</feature>
<dbReference type="PANTHER" id="PTHR43689:SF8">
    <property type="entry name" value="ALPHA_BETA-HYDROLASES SUPERFAMILY PROTEIN"/>
    <property type="match status" value="1"/>
</dbReference>
<evidence type="ECO:0000313" key="5">
    <source>
        <dbReference type="EMBL" id="CAB5120852.1"/>
    </source>
</evidence>
<evidence type="ECO:0000313" key="4">
    <source>
        <dbReference type="EMBL" id="CAB4787512.1"/>
    </source>
</evidence>
<dbReference type="SUPFAM" id="SSF53474">
    <property type="entry name" value="alpha/beta-Hydrolases"/>
    <property type="match status" value="1"/>
</dbReference>
<proteinExistence type="predicted"/>
<organism evidence="3">
    <name type="scientific">freshwater metagenome</name>
    <dbReference type="NCBI Taxonomy" id="449393"/>
    <lineage>
        <taxon>unclassified sequences</taxon>
        <taxon>metagenomes</taxon>
        <taxon>ecological metagenomes</taxon>
    </lineage>
</organism>
<dbReference type="PRINTS" id="PR00111">
    <property type="entry name" value="ABHYDROLASE"/>
</dbReference>
<reference evidence="3" key="1">
    <citation type="submission" date="2020-05" db="EMBL/GenBank/DDBJ databases">
        <authorList>
            <person name="Chiriac C."/>
            <person name="Salcher M."/>
            <person name="Ghai R."/>
            <person name="Kavagutti S V."/>
        </authorList>
    </citation>
    <scope>NUCLEOTIDE SEQUENCE</scope>
</reference>
<dbReference type="Pfam" id="PF00561">
    <property type="entry name" value="Abhydrolase_1"/>
    <property type="match status" value="1"/>
</dbReference>
<dbReference type="Gene3D" id="3.40.50.1820">
    <property type="entry name" value="alpha/beta hydrolase"/>
    <property type="match status" value="1"/>
</dbReference>
<sequence length="228" mass="24759">MKHPIVLVHGWGGSFSTTWKSSGFADLLEDAGRTVIGVDLLGHGQAPKPHSPEAYADLTERILQVMPPEPVDLIGFSLGAITLLRLAIEHPDRVKSLVLAGIGRNVIEADSQDSHRLIVDALEGHLTEENNLARLFVQYAEQPGNDKIALTAIMKRQRDPYTVKELAKITCPVLVVIGDKDFAGPGDGLVAMLPNARLVSLRNVDHFATTENFGFFDAAFDFLGVDVS</sequence>
<dbReference type="AlphaFoldDB" id="A0A6J6IFH1"/>
<dbReference type="PANTHER" id="PTHR43689">
    <property type="entry name" value="HYDROLASE"/>
    <property type="match status" value="1"/>
</dbReference>
<dbReference type="EMBL" id="CAEZZV010000182">
    <property type="protein sequence ID" value="CAB4787512.1"/>
    <property type="molecule type" value="Genomic_DNA"/>
</dbReference>
<dbReference type="InterPro" id="IPR029058">
    <property type="entry name" value="AB_hydrolase_fold"/>
</dbReference>
<accession>A0A6J6IFH1</accession>
<evidence type="ECO:0000313" key="3">
    <source>
        <dbReference type="EMBL" id="CAB4623315.1"/>
    </source>
</evidence>
<dbReference type="EMBL" id="CAEZSL010000021">
    <property type="protein sequence ID" value="CAB4535465.1"/>
    <property type="molecule type" value="Genomic_DNA"/>
</dbReference>